<protein>
    <submittedName>
        <fullName evidence="1">Uncharacterized protein</fullName>
    </submittedName>
</protein>
<name>A0A9D4USL5_ADICA</name>
<reference evidence="1" key="1">
    <citation type="submission" date="2021-01" db="EMBL/GenBank/DDBJ databases">
        <title>Adiantum capillus-veneris genome.</title>
        <authorList>
            <person name="Fang Y."/>
            <person name="Liao Q."/>
        </authorList>
    </citation>
    <scope>NUCLEOTIDE SEQUENCE</scope>
    <source>
        <strain evidence="1">H3</strain>
        <tissue evidence="1">Leaf</tissue>
    </source>
</reference>
<evidence type="ECO:0000313" key="1">
    <source>
        <dbReference type="EMBL" id="KAI5072762.1"/>
    </source>
</evidence>
<gene>
    <name evidence="1" type="ORF">GOP47_0012868</name>
</gene>
<evidence type="ECO:0000313" key="2">
    <source>
        <dbReference type="Proteomes" id="UP000886520"/>
    </source>
</evidence>
<dbReference type="EMBL" id="JABFUD020000012">
    <property type="protein sequence ID" value="KAI5072762.1"/>
    <property type="molecule type" value="Genomic_DNA"/>
</dbReference>
<organism evidence="1 2">
    <name type="scientific">Adiantum capillus-veneris</name>
    <name type="common">Maidenhair fern</name>
    <dbReference type="NCBI Taxonomy" id="13818"/>
    <lineage>
        <taxon>Eukaryota</taxon>
        <taxon>Viridiplantae</taxon>
        <taxon>Streptophyta</taxon>
        <taxon>Embryophyta</taxon>
        <taxon>Tracheophyta</taxon>
        <taxon>Polypodiopsida</taxon>
        <taxon>Polypodiidae</taxon>
        <taxon>Polypodiales</taxon>
        <taxon>Pteridineae</taxon>
        <taxon>Pteridaceae</taxon>
        <taxon>Vittarioideae</taxon>
        <taxon>Adiantum</taxon>
    </lineage>
</organism>
<dbReference type="Proteomes" id="UP000886520">
    <property type="component" value="Chromosome 12"/>
</dbReference>
<sequence>MADEEWEWVHSPPDFFPGTPRSEDDDRYTMFFGRGTATPALSNLHLNTAQVPENSSSTASSPILRHNLSARVMAKECFSALDALHHSVLEWIEPQLVFTKPHDYQLEGFDIFKVIMRLRNMSKESLVSLLSDPNVCDAIMSNKAFQEMVIEHSDDVDDRLEGRNLMSASDFSFGRKVYMLLKEKLVEAIDAVVSLLGTHIIERSVVDNLDETTKSCILLVAVLVFFVIGKRSEKAFCLPHALYNDSMMEAVSAGGSSLAFKSISISNYMKGS</sequence>
<keyword evidence="2" id="KW-1185">Reference proteome</keyword>
<comment type="caution">
    <text evidence="1">The sequence shown here is derived from an EMBL/GenBank/DDBJ whole genome shotgun (WGS) entry which is preliminary data.</text>
</comment>
<dbReference type="AlphaFoldDB" id="A0A9D4USL5"/>
<accession>A0A9D4USL5</accession>
<dbReference type="OrthoDB" id="10383313at2759"/>
<proteinExistence type="predicted"/>